<sequence>MKLERLLSIIIVLLNRRMVQAKELAERFEVSVRTIYRDIETINAAGIPIITYQGTNGGIGLVEGYRLDRNVLTSDELASIVTALRSISTSYENKKHQELMEKLHSVVSPAEIEVFQHKSSQVLIDYSPWDGHEQLRSKVQLLEKAVDDCLCMEFDYSNAEGDMSHRIVEPHRLILKGRQWYLQAYCLNKEQFRLFKLTRMKELEAVSGKTFIRRDIPTQAQSSERNLSEMSQVTEIVLRFQDHTRHLAEDWFGIEALWPMGDGSWLVKKAYPEDEWLYRFLLGLGHHVEVLEPPHLREILAARAEQVMKLYRNNR</sequence>
<dbReference type="InterPro" id="IPR051534">
    <property type="entry name" value="CBASS_pafABC_assoc_protein"/>
</dbReference>
<evidence type="ECO:0000256" key="2">
    <source>
        <dbReference type="ARBA" id="ARBA00023163"/>
    </source>
</evidence>
<gene>
    <name evidence="4" type="ORF">ACFP56_13020</name>
</gene>
<dbReference type="InterPro" id="IPR013196">
    <property type="entry name" value="HTH_11"/>
</dbReference>
<protein>
    <submittedName>
        <fullName evidence="4">Helix-turn-helix transcriptional regulator</fullName>
    </submittedName>
</protein>
<dbReference type="PROSITE" id="PS52050">
    <property type="entry name" value="WYL"/>
    <property type="match status" value="1"/>
</dbReference>
<name>A0ABW1V516_9BACL</name>
<dbReference type="InterPro" id="IPR028349">
    <property type="entry name" value="PafC-like"/>
</dbReference>
<evidence type="ECO:0000259" key="3">
    <source>
        <dbReference type="PROSITE" id="PS51000"/>
    </source>
</evidence>
<proteinExistence type="predicted"/>
<dbReference type="Proteomes" id="UP001596233">
    <property type="component" value="Unassembled WGS sequence"/>
</dbReference>
<accession>A0ABW1V516</accession>
<dbReference type="PANTHER" id="PTHR34580">
    <property type="match status" value="1"/>
</dbReference>
<dbReference type="PROSITE" id="PS51000">
    <property type="entry name" value="HTH_DEOR_2"/>
    <property type="match status" value="1"/>
</dbReference>
<evidence type="ECO:0000313" key="4">
    <source>
        <dbReference type="EMBL" id="MFC6333544.1"/>
    </source>
</evidence>
<dbReference type="Gene3D" id="1.10.10.10">
    <property type="entry name" value="Winged helix-like DNA-binding domain superfamily/Winged helix DNA-binding domain"/>
    <property type="match status" value="1"/>
</dbReference>
<keyword evidence="5" id="KW-1185">Reference proteome</keyword>
<dbReference type="InterPro" id="IPR057727">
    <property type="entry name" value="WCX_dom"/>
</dbReference>
<dbReference type="SUPFAM" id="SSF46785">
    <property type="entry name" value="Winged helix' DNA-binding domain"/>
    <property type="match status" value="1"/>
</dbReference>
<dbReference type="Pfam" id="PF13280">
    <property type="entry name" value="WYL"/>
    <property type="match status" value="1"/>
</dbReference>
<keyword evidence="2" id="KW-0804">Transcription</keyword>
<dbReference type="Pfam" id="PF08279">
    <property type="entry name" value="HTH_11"/>
    <property type="match status" value="1"/>
</dbReference>
<dbReference type="InterPro" id="IPR036388">
    <property type="entry name" value="WH-like_DNA-bd_sf"/>
</dbReference>
<dbReference type="Pfam" id="PF25583">
    <property type="entry name" value="WCX"/>
    <property type="match status" value="1"/>
</dbReference>
<dbReference type="PIRSF" id="PIRSF016838">
    <property type="entry name" value="PafC"/>
    <property type="match status" value="1"/>
</dbReference>
<organism evidence="4 5">
    <name type="scientific">Paenibacillus septentrionalis</name>
    <dbReference type="NCBI Taxonomy" id="429342"/>
    <lineage>
        <taxon>Bacteria</taxon>
        <taxon>Bacillati</taxon>
        <taxon>Bacillota</taxon>
        <taxon>Bacilli</taxon>
        <taxon>Bacillales</taxon>
        <taxon>Paenibacillaceae</taxon>
        <taxon>Paenibacillus</taxon>
    </lineage>
</organism>
<feature type="domain" description="HTH deoR-type" evidence="3">
    <location>
        <begin position="2"/>
        <end position="57"/>
    </location>
</feature>
<comment type="caution">
    <text evidence="4">The sequence shown here is derived from an EMBL/GenBank/DDBJ whole genome shotgun (WGS) entry which is preliminary data.</text>
</comment>
<dbReference type="EMBL" id="JBHSTE010000004">
    <property type="protein sequence ID" value="MFC6333544.1"/>
    <property type="molecule type" value="Genomic_DNA"/>
</dbReference>
<reference evidence="5" key="1">
    <citation type="journal article" date="2019" name="Int. J. Syst. Evol. Microbiol.">
        <title>The Global Catalogue of Microorganisms (GCM) 10K type strain sequencing project: providing services to taxonomists for standard genome sequencing and annotation.</title>
        <authorList>
            <consortium name="The Broad Institute Genomics Platform"/>
            <consortium name="The Broad Institute Genome Sequencing Center for Infectious Disease"/>
            <person name="Wu L."/>
            <person name="Ma J."/>
        </authorList>
    </citation>
    <scope>NUCLEOTIDE SEQUENCE [LARGE SCALE GENOMIC DNA]</scope>
    <source>
        <strain evidence="5">PCU 280</strain>
    </source>
</reference>
<evidence type="ECO:0000313" key="5">
    <source>
        <dbReference type="Proteomes" id="UP001596233"/>
    </source>
</evidence>
<dbReference type="InterPro" id="IPR001034">
    <property type="entry name" value="DeoR_HTH"/>
</dbReference>
<dbReference type="RefSeq" id="WP_379235124.1">
    <property type="nucleotide sequence ID" value="NZ_JBHSTE010000004.1"/>
</dbReference>
<dbReference type="InterPro" id="IPR036390">
    <property type="entry name" value="WH_DNA-bd_sf"/>
</dbReference>
<dbReference type="InterPro" id="IPR026881">
    <property type="entry name" value="WYL_dom"/>
</dbReference>
<evidence type="ECO:0000256" key="1">
    <source>
        <dbReference type="ARBA" id="ARBA00023015"/>
    </source>
</evidence>
<dbReference type="PANTHER" id="PTHR34580:SF8">
    <property type="entry name" value="WYL DOMAIN-CONTAINING PROTEIN"/>
    <property type="match status" value="1"/>
</dbReference>
<keyword evidence="1" id="KW-0805">Transcription regulation</keyword>